<evidence type="ECO:0000313" key="3">
    <source>
        <dbReference type="Proteomes" id="UP000296049"/>
    </source>
</evidence>
<feature type="region of interest" description="Disordered" evidence="1">
    <location>
        <begin position="74"/>
        <end position="104"/>
    </location>
</feature>
<name>R0M0Z0_ANAPL</name>
<dbReference type="EMBL" id="KB742497">
    <property type="protein sequence ID" value="EOB07760.1"/>
    <property type="molecule type" value="Genomic_DNA"/>
</dbReference>
<feature type="compositionally biased region" description="Polar residues" evidence="1">
    <location>
        <begin position="91"/>
        <end position="102"/>
    </location>
</feature>
<protein>
    <submittedName>
        <fullName evidence="2">Uncharacterized protein</fullName>
    </submittedName>
</protein>
<keyword evidence="3" id="KW-1185">Reference proteome</keyword>
<dbReference type="AlphaFoldDB" id="R0M0Z0"/>
<sequence>MWAITEKDTFPYSMFCIAILLKCLPEYVAQIFRSLIEREEASTDALGTAAGYQVGAPGLLPLLVPLATGRSPNQTFTALPHAPGPPFASHNEGTGPSSSQAAMTHDRNQGLQLLSLPNALLCLEDQCRSVGNAQNWSPDAKDDAVVALGWEMKALKPIAAGEAVLRLCLRRCMLLNKLASARPSPHTSGYKQLNHERDERTLSDNKAVQTARNRLTPNTDGTLHSAQRINTAVADPVALLWSTTPFKSDEQKKGIELSDCNCVVKMLRIAKIPNKFNRRCESIVNGLRSEAAEDAPLKIKHDVHSHTLLCNYEKATQNFEKEGTKELQMLIPQILEITVLKTLEANNRCRRAYFRIALNLESKQIHKNMDVAGCQLTSVQGNGKKIHWNSCVNVH</sequence>
<dbReference type="Proteomes" id="UP000296049">
    <property type="component" value="Unassembled WGS sequence"/>
</dbReference>
<organism evidence="2 3">
    <name type="scientific">Anas platyrhynchos</name>
    <name type="common">Mallard</name>
    <name type="synonym">Anas boschas</name>
    <dbReference type="NCBI Taxonomy" id="8839"/>
    <lineage>
        <taxon>Eukaryota</taxon>
        <taxon>Metazoa</taxon>
        <taxon>Chordata</taxon>
        <taxon>Craniata</taxon>
        <taxon>Vertebrata</taxon>
        <taxon>Euteleostomi</taxon>
        <taxon>Archelosauria</taxon>
        <taxon>Archosauria</taxon>
        <taxon>Dinosauria</taxon>
        <taxon>Saurischia</taxon>
        <taxon>Theropoda</taxon>
        <taxon>Coelurosauria</taxon>
        <taxon>Aves</taxon>
        <taxon>Neognathae</taxon>
        <taxon>Galloanserae</taxon>
        <taxon>Anseriformes</taxon>
        <taxon>Anatidae</taxon>
        <taxon>Anatinae</taxon>
        <taxon>Anas</taxon>
    </lineage>
</organism>
<evidence type="ECO:0000256" key="1">
    <source>
        <dbReference type="SAM" id="MobiDB-lite"/>
    </source>
</evidence>
<accession>R0M0Z0</accession>
<evidence type="ECO:0000313" key="2">
    <source>
        <dbReference type="EMBL" id="EOB07760.1"/>
    </source>
</evidence>
<proteinExistence type="predicted"/>
<reference evidence="3" key="1">
    <citation type="journal article" date="2013" name="Nat. Genet.">
        <title>The duck genome and transcriptome provide insight into an avian influenza virus reservoir species.</title>
        <authorList>
            <person name="Huang Y."/>
            <person name="Li Y."/>
            <person name="Burt D.W."/>
            <person name="Chen H."/>
            <person name="Zhang Y."/>
            <person name="Qian W."/>
            <person name="Kim H."/>
            <person name="Gan S."/>
            <person name="Zhao Y."/>
            <person name="Li J."/>
            <person name="Yi K."/>
            <person name="Feng H."/>
            <person name="Zhu P."/>
            <person name="Li B."/>
            <person name="Liu Q."/>
            <person name="Fairley S."/>
            <person name="Magor K.E."/>
            <person name="Du Z."/>
            <person name="Hu X."/>
            <person name="Goodman L."/>
            <person name="Tafer H."/>
            <person name="Vignal A."/>
            <person name="Lee T."/>
            <person name="Kim K.W."/>
            <person name="Sheng Z."/>
            <person name="An Y."/>
            <person name="Searle S."/>
            <person name="Herrero J."/>
            <person name="Groenen M.A."/>
            <person name="Crooijmans R.P."/>
            <person name="Faraut T."/>
            <person name="Cai Q."/>
            <person name="Webster R.G."/>
            <person name="Aldridge J.R."/>
            <person name="Warren W.C."/>
            <person name="Bartschat S."/>
            <person name="Kehr S."/>
            <person name="Marz M."/>
            <person name="Stadler P.F."/>
            <person name="Smith J."/>
            <person name="Kraus R.H."/>
            <person name="Zhao Y."/>
            <person name="Ren L."/>
            <person name="Fei J."/>
            <person name="Morisson M."/>
            <person name="Kaiser P."/>
            <person name="Griffin D.K."/>
            <person name="Rao M."/>
            <person name="Pitel F."/>
            <person name="Wang J."/>
            <person name="Li N."/>
        </authorList>
    </citation>
    <scope>NUCLEOTIDE SEQUENCE [LARGE SCALE GENOMIC DNA]</scope>
</reference>
<gene>
    <name evidence="2" type="ORF">Anapl_06733</name>
</gene>